<sequence length="329" mass="35789">MAKNSKLNDIARSLNLLPYFQAHPGRTVFEAARDLGEDVSDIVNDLHRLHCTGPGEYPDELVDLQASYTEVQILNNQGLNRPLRLTAAEAAALLLTLEALESTPGLVDDPKAVVSAAAKLRKATGGESPVADVTPESYANGTAAAPEVFSRLKNALHKGTSVKFSYQSVNNEIPSQPQVAPLHIFRLDDILYLKAWNPTSDGGVGAIRTYRLDRMSDIEDVATITVPASARQFSPDDPFDWENSAQVAELKISRDSAWLADYHPLTIDGEADDADSLRAHLPVASVVWLQRFALFHADRIEVVGPPDLAAAVKEYALSASRAYDEDSTM</sequence>
<dbReference type="PANTHER" id="PTHR34580">
    <property type="match status" value="1"/>
</dbReference>
<feature type="domain" description="WYL" evidence="1">
    <location>
        <begin position="147"/>
        <end position="219"/>
    </location>
</feature>
<dbReference type="OrthoDB" id="5174471at2"/>
<dbReference type="STRING" id="1724.GCA_001044175_00488"/>
<accession>A0A2A9DPW0</accession>
<dbReference type="AlphaFoldDB" id="A0A2A9DPW0"/>
<dbReference type="Pfam" id="PF25583">
    <property type="entry name" value="WCX"/>
    <property type="match status" value="1"/>
</dbReference>
<dbReference type="Pfam" id="PF13280">
    <property type="entry name" value="WYL"/>
    <property type="match status" value="1"/>
</dbReference>
<dbReference type="PROSITE" id="PS52050">
    <property type="entry name" value="WYL"/>
    <property type="match status" value="1"/>
</dbReference>
<gene>
    <name evidence="4" type="ORF">ATK06_1848</name>
</gene>
<feature type="domain" description="WCX" evidence="3">
    <location>
        <begin position="248"/>
        <end position="316"/>
    </location>
</feature>
<dbReference type="PANTHER" id="PTHR34580:SF1">
    <property type="entry name" value="PROTEIN PAFC"/>
    <property type="match status" value="1"/>
</dbReference>
<evidence type="ECO:0000259" key="3">
    <source>
        <dbReference type="Pfam" id="PF25583"/>
    </source>
</evidence>
<reference evidence="4 5" key="1">
    <citation type="submission" date="2017-10" db="EMBL/GenBank/DDBJ databases">
        <title>Sequencing the genomes of 1000 actinobacteria strains.</title>
        <authorList>
            <person name="Klenk H.-P."/>
        </authorList>
    </citation>
    <scope>NUCLEOTIDE SEQUENCE [LARGE SCALE GENOMIC DNA]</scope>
    <source>
        <strain evidence="4 5">DSM 20688</strain>
    </source>
</reference>
<dbReference type="Proteomes" id="UP000221653">
    <property type="component" value="Unassembled WGS sequence"/>
</dbReference>
<dbReference type="InterPro" id="IPR026881">
    <property type="entry name" value="WYL_dom"/>
</dbReference>
<dbReference type="InterPro" id="IPR051534">
    <property type="entry name" value="CBASS_pafABC_assoc_protein"/>
</dbReference>
<proteinExistence type="predicted"/>
<evidence type="ECO:0000259" key="2">
    <source>
        <dbReference type="Pfam" id="PF19187"/>
    </source>
</evidence>
<dbReference type="InterPro" id="IPR043839">
    <property type="entry name" value="PafC_HTH"/>
</dbReference>
<evidence type="ECO:0000259" key="1">
    <source>
        <dbReference type="Pfam" id="PF13280"/>
    </source>
</evidence>
<keyword evidence="4" id="KW-0647">Proteasome</keyword>
<evidence type="ECO:0000313" key="4">
    <source>
        <dbReference type="EMBL" id="PFG28728.1"/>
    </source>
</evidence>
<dbReference type="RefSeq" id="WP_048381722.1">
    <property type="nucleotide sequence ID" value="NZ_LDYE01000011.1"/>
</dbReference>
<feature type="domain" description="PafC HTH" evidence="2">
    <location>
        <begin position="9"/>
        <end position="121"/>
    </location>
</feature>
<name>A0A2A9DPW0_9CORY</name>
<dbReference type="EMBL" id="PDJF01000001">
    <property type="protein sequence ID" value="PFG28728.1"/>
    <property type="molecule type" value="Genomic_DNA"/>
</dbReference>
<dbReference type="InterPro" id="IPR028349">
    <property type="entry name" value="PafC-like"/>
</dbReference>
<dbReference type="InterPro" id="IPR057727">
    <property type="entry name" value="WCX_dom"/>
</dbReference>
<comment type="caution">
    <text evidence="4">The sequence shown here is derived from an EMBL/GenBank/DDBJ whole genome shotgun (WGS) entry which is preliminary data.</text>
</comment>
<dbReference type="PIRSF" id="PIRSF016838">
    <property type="entry name" value="PafC"/>
    <property type="match status" value="1"/>
</dbReference>
<dbReference type="GO" id="GO:0000502">
    <property type="term" value="C:proteasome complex"/>
    <property type="evidence" value="ECO:0007669"/>
    <property type="project" value="UniProtKB-KW"/>
</dbReference>
<dbReference type="Pfam" id="PF19187">
    <property type="entry name" value="HTH_PafC"/>
    <property type="match status" value="1"/>
</dbReference>
<organism evidence="4 5">
    <name type="scientific">Corynebacterium renale</name>
    <dbReference type="NCBI Taxonomy" id="1724"/>
    <lineage>
        <taxon>Bacteria</taxon>
        <taxon>Bacillati</taxon>
        <taxon>Actinomycetota</taxon>
        <taxon>Actinomycetes</taxon>
        <taxon>Mycobacteriales</taxon>
        <taxon>Corynebacteriaceae</taxon>
        <taxon>Corynebacterium</taxon>
    </lineage>
</organism>
<evidence type="ECO:0000313" key="5">
    <source>
        <dbReference type="Proteomes" id="UP000221653"/>
    </source>
</evidence>
<keyword evidence="5" id="KW-1185">Reference proteome</keyword>
<protein>
    <submittedName>
        <fullName evidence="4">Proteasome accessory factor C</fullName>
    </submittedName>
</protein>